<keyword evidence="2" id="KW-0812">Transmembrane</keyword>
<proteinExistence type="predicted"/>
<feature type="transmembrane region" description="Helical" evidence="2">
    <location>
        <begin position="20"/>
        <end position="43"/>
    </location>
</feature>
<accession>A0A9Q8LIQ4</accession>
<evidence type="ECO:0000256" key="2">
    <source>
        <dbReference type="SAM" id="Phobius"/>
    </source>
</evidence>
<reference evidence="3" key="1">
    <citation type="submission" date="2021-12" db="EMBL/GenBank/DDBJ databases">
        <authorList>
            <person name="Zaccaron A."/>
            <person name="Stergiopoulos I."/>
        </authorList>
    </citation>
    <scope>NUCLEOTIDE SEQUENCE</scope>
    <source>
        <strain evidence="3">Race5_Kim</strain>
    </source>
</reference>
<dbReference type="OrthoDB" id="3875620at2759"/>
<feature type="transmembrane region" description="Helical" evidence="2">
    <location>
        <begin position="85"/>
        <end position="105"/>
    </location>
</feature>
<organism evidence="3 4">
    <name type="scientific">Passalora fulva</name>
    <name type="common">Tomato leaf mold</name>
    <name type="synonym">Cladosporium fulvum</name>
    <dbReference type="NCBI Taxonomy" id="5499"/>
    <lineage>
        <taxon>Eukaryota</taxon>
        <taxon>Fungi</taxon>
        <taxon>Dikarya</taxon>
        <taxon>Ascomycota</taxon>
        <taxon>Pezizomycotina</taxon>
        <taxon>Dothideomycetes</taxon>
        <taxon>Dothideomycetidae</taxon>
        <taxon>Mycosphaerellales</taxon>
        <taxon>Mycosphaerellaceae</taxon>
        <taxon>Fulvia</taxon>
    </lineage>
</organism>
<keyword evidence="4" id="KW-1185">Reference proteome</keyword>
<keyword evidence="2" id="KW-0472">Membrane</keyword>
<dbReference type="KEGG" id="ffu:CLAFUR5_05443"/>
<evidence type="ECO:0000256" key="1">
    <source>
        <dbReference type="SAM" id="MobiDB-lite"/>
    </source>
</evidence>
<evidence type="ECO:0000313" key="3">
    <source>
        <dbReference type="EMBL" id="UJO18230.1"/>
    </source>
</evidence>
<dbReference type="RefSeq" id="XP_047762596.1">
    <property type="nucleotide sequence ID" value="XM_047904591.1"/>
</dbReference>
<reference evidence="3" key="2">
    <citation type="journal article" date="2022" name="Microb. Genom.">
        <title>A chromosome-scale genome assembly of the tomato pathogen Cladosporium fulvum reveals a compartmentalized genome architecture and the presence of a dispensable chromosome.</title>
        <authorList>
            <person name="Zaccaron A.Z."/>
            <person name="Chen L.H."/>
            <person name="Samaras A."/>
            <person name="Stergiopoulos I."/>
        </authorList>
    </citation>
    <scope>NUCLEOTIDE SEQUENCE</scope>
    <source>
        <strain evidence="3">Race5_Kim</strain>
    </source>
</reference>
<name>A0A9Q8LIQ4_PASFU</name>
<dbReference type="Proteomes" id="UP000756132">
    <property type="component" value="Chromosome 5"/>
</dbReference>
<feature type="compositionally biased region" description="Basic and acidic residues" evidence="1">
    <location>
        <begin position="197"/>
        <end position="215"/>
    </location>
</feature>
<dbReference type="GeneID" id="71985321"/>
<gene>
    <name evidence="3" type="ORF">CLAFUR5_05443</name>
</gene>
<sequence>MAGRVPSSSSHVPESTSTTLATIVALWSCTYNLLVAVTSTHLPDDPLGIRLGIRLYAWSGTILSLVGLAGIVAKRPILLTTFAHFLLLDTVISATCRLLILQFFIESFYDHNICTGGYEPIWSSQNFRHDIVTSVRWEQEHLWQESHKGSCRVALGAVQVVSICVLMGMTAGQGSLAVMMRRHAKEMERPVGVGGVDKARTSPRPDEKRGPHDVL</sequence>
<dbReference type="EMBL" id="CP090167">
    <property type="protein sequence ID" value="UJO18230.1"/>
    <property type="molecule type" value="Genomic_DNA"/>
</dbReference>
<feature type="region of interest" description="Disordered" evidence="1">
    <location>
        <begin position="188"/>
        <end position="215"/>
    </location>
</feature>
<keyword evidence="2" id="KW-1133">Transmembrane helix</keyword>
<dbReference type="AlphaFoldDB" id="A0A9Q8LIQ4"/>
<feature type="transmembrane region" description="Helical" evidence="2">
    <location>
        <begin position="55"/>
        <end position="73"/>
    </location>
</feature>
<evidence type="ECO:0000313" key="4">
    <source>
        <dbReference type="Proteomes" id="UP000756132"/>
    </source>
</evidence>
<feature type="transmembrane region" description="Helical" evidence="2">
    <location>
        <begin position="153"/>
        <end position="179"/>
    </location>
</feature>
<protein>
    <submittedName>
        <fullName evidence="3">Uncharacterized protein</fullName>
    </submittedName>
</protein>